<proteinExistence type="predicted"/>
<dbReference type="EMBL" id="BARU01025159">
    <property type="protein sequence ID" value="GAH57649.1"/>
    <property type="molecule type" value="Genomic_DNA"/>
</dbReference>
<feature type="non-terminal residue" evidence="4">
    <location>
        <position position="1"/>
    </location>
</feature>
<dbReference type="NCBIfam" id="TIGR01554">
    <property type="entry name" value="major_cap_HK97"/>
    <property type="match status" value="1"/>
</dbReference>
<name>X1HV00_9ZZZZ</name>
<dbReference type="InterPro" id="IPR024455">
    <property type="entry name" value="Phage_capsid"/>
</dbReference>
<evidence type="ECO:0000259" key="3">
    <source>
        <dbReference type="Pfam" id="PF05065"/>
    </source>
</evidence>
<feature type="non-terminal residue" evidence="4">
    <location>
        <position position="273"/>
    </location>
</feature>
<accession>X1HV00</accession>
<dbReference type="GO" id="GO:0044423">
    <property type="term" value="C:virion component"/>
    <property type="evidence" value="ECO:0007669"/>
    <property type="project" value="UniProtKB-KW"/>
</dbReference>
<dbReference type="Gene3D" id="3.30.2400.10">
    <property type="entry name" value="Major capsid protein gp5"/>
    <property type="match status" value="1"/>
</dbReference>
<comment type="subcellular location">
    <subcellularLocation>
        <location evidence="1">Virion</location>
    </subcellularLocation>
</comment>
<sequence length="273" mass="28593">ANSPVITVVTGASSTAATTAIAFKYRTQIASTGACSLTGGDVPSVLTTTTGTAGFAISSGKAGGIQCYWVAEGAAGTKSKPAFRQVDLRLNKLMGVNYATEELLEDQTALQSITTQGFGEEFAFMIDDAIINGTGAGQPLGVLNCNALVEQAKEDGQDDETVVAENIANMWNRMPAKNRLKAKWYIIQDVEPQLFKMAYKMGTAAVAVFMPPVGVGTGGLVGSPNGTLFNRPIQTIEQCQALGTVGDILFLDLSQYLIVEKAGGLKTASSIHV</sequence>
<evidence type="ECO:0000313" key="4">
    <source>
        <dbReference type="EMBL" id="GAH57649.1"/>
    </source>
</evidence>
<evidence type="ECO:0000256" key="2">
    <source>
        <dbReference type="ARBA" id="ARBA00022844"/>
    </source>
</evidence>
<dbReference type="AlphaFoldDB" id="X1HV00"/>
<protein>
    <recommendedName>
        <fullName evidence="3">Phage capsid-like C-terminal domain-containing protein</fullName>
    </recommendedName>
</protein>
<reference evidence="4" key="1">
    <citation type="journal article" date="2014" name="Front. Microbiol.">
        <title>High frequency of phylogenetically diverse reductive dehalogenase-homologous genes in deep subseafloor sedimentary metagenomes.</title>
        <authorList>
            <person name="Kawai M."/>
            <person name="Futagami T."/>
            <person name="Toyoda A."/>
            <person name="Takaki Y."/>
            <person name="Nishi S."/>
            <person name="Hori S."/>
            <person name="Arai W."/>
            <person name="Tsubouchi T."/>
            <person name="Morono Y."/>
            <person name="Uchiyama I."/>
            <person name="Ito T."/>
            <person name="Fujiyama A."/>
            <person name="Inagaki F."/>
            <person name="Takami H."/>
        </authorList>
    </citation>
    <scope>NUCLEOTIDE SEQUENCE</scope>
    <source>
        <strain evidence="4">Expedition CK06-06</strain>
    </source>
</reference>
<dbReference type="InterPro" id="IPR054612">
    <property type="entry name" value="Phage_capsid-like_C"/>
</dbReference>
<comment type="caution">
    <text evidence="4">The sequence shown here is derived from an EMBL/GenBank/DDBJ whole genome shotgun (WGS) entry which is preliminary data.</text>
</comment>
<gene>
    <name evidence="4" type="ORF">S03H2_40566</name>
</gene>
<organism evidence="4">
    <name type="scientific">marine sediment metagenome</name>
    <dbReference type="NCBI Taxonomy" id="412755"/>
    <lineage>
        <taxon>unclassified sequences</taxon>
        <taxon>metagenomes</taxon>
        <taxon>ecological metagenomes</taxon>
    </lineage>
</organism>
<dbReference type="Pfam" id="PF05065">
    <property type="entry name" value="Phage_capsid"/>
    <property type="match status" value="1"/>
</dbReference>
<keyword evidence="2" id="KW-0946">Virion</keyword>
<dbReference type="SUPFAM" id="SSF56563">
    <property type="entry name" value="Major capsid protein gp5"/>
    <property type="match status" value="1"/>
</dbReference>
<feature type="domain" description="Phage capsid-like C-terminal" evidence="3">
    <location>
        <begin position="49"/>
        <end position="271"/>
    </location>
</feature>
<evidence type="ECO:0000256" key="1">
    <source>
        <dbReference type="ARBA" id="ARBA00004328"/>
    </source>
</evidence>